<dbReference type="Proteomes" id="UP000787625">
    <property type="component" value="Unassembled WGS sequence"/>
</dbReference>
<accession>A0A9D2UH22</accession>
<dbReference type="AlphaFoldDB" id="A0A9D2UH22"/>
<proteinExistence type="predicted"/>
<gene>
    <name evidence="1" type="ORF">IAA93_00490</name>
</gene>
<reference evidence="1" key="1">
    <citation type="journal article" date="2021" name="PeerJ">
        <title>Extensive microbial diversity within the chicken gut microbiome revealed by metagenomics and culture.</title>
        <authorList>
            <person name="Gilroy R."/>
            <person name="Ravi A."/>
            <person name="Getino M."/>
            <person name="Pursley I."/>
            <person name="Horton D.L."/>
            <person name="Alikhan N.F."/>
            <person name="Baker D."/>
            <person name="Gharbi K."/>
            <person name="Hall N."/>
            <person name="Watson M."/>
            <person name="Adriaenssens E.M."/>
            <person name="Foster-Nyarko E."/>
            <person name="Jarju S."/>
            <person name="Secka A."/>
            <person name="Antonio M."/>
            <person name="Oren A."/>
            <person name="Chaudhuri R.R."/>
            <person name="La Ragione R."/>
            <person name="Hildebrand F."/>
            <person name="Pallen M.J."/>
        </authorList>
    </citation>
    <scope>NUCLEOTIDE SEQUENCE</scope>
    <source>
        <strain evidence="1">MalCec1-1739</strain>
    </source>
</reference>
<name>A0A9D2UH22_9BACT</name>
<reference evidence="1" key="2">
    <citation type="submission" date="2021-04" db="EMBL/GenBank/DDBJ databases">
        <authorList>
            <person name="Gilroy R."/>
        </authorList>
    </citation>
    <scope>NUCLEOTIDE SEQUENCE</scope>
    <source>
        <strain evidence="1">MalCec1-1739</strain>
    </source>
</reference>
<comment type="caution">
    <text evidence="1">The sequence shown here is derived from an EMBL/GenBank/DDBJ whole genome shotgun (WGS) entry which is preliminary data.</text>
</comment>
<protein>
    <submittedName>
        <fullName evidence="1">Uncharacterized protein</fullName>
    </submittedName>
</protein>
<evidence type="ECO:0000313" key="2">
    <source>
        <dbReference type="Proteomes" id="UP000787625"/>
    </source>
</evidence>
<dbReference type="EMBL" id="DWUP01000010">
    <property type="protein sequence ID" value="HJD52196.1"/>
    <property type="molecule type" value="Genomic_DNA"/>
</dbReference>
<organism evidence="1 2">
    <name type="scientific">Candidatus Avibacteroides avistercoris</name>
    <dbReference type="NCBI Taxonomy" id="2840690"/>
    <lineage>
        <taxon>Bacteria</taxon>
        <taxon>Pseudomonadati</taxon>
        <taxon>Bacteroidota</taxon>
        <taxon>Bacteroidia</taxon>
        <taxon>Bacteroidales</taxon>
        <taxon>Bacteroidaceae</taxon>
        <taxon>Bacteroidaceae incertae sedis</taxon>
        <taxon>Candidatus Avibacteroides</taxon>
    </lineage>
</organism>
<sequence>MTLYECLSNFKRHSSVEELTATFKELALHFIYGGYIRVNDAYRVYIRSVEFYYHDESDRPDAVKDPIMYHRNSDTCATVPYLPVMSLYAHVSGFDITFENEEQDFRASALIREYSIYDCGRKEFLRLKNNKMRDDRSTYLYDYINVFPLDGKPGIIWVDDEHFPQFGLWQGARKGAYVIKDGKKTKEKDSRQWRFKLNDDIWLPTD</sequence>
<evidence type="ECO:0000313" key="1">
    <source>
        <dbReference type="EMBL" id="HJD52196.1"/>
    </source>
</evidence>